<organism evidence="2 3">
    <name type="scientific">Rotaria magnacalcarata</name>
    <dbReference type="NCBI Taxonomy" id="392030"/>
    <lineage>
        <taxon>Eukaryota</taxon>
        <taxon>Metazoa</taxon>
        <taxon>Spiralia</taxon>
        <taxon>Gnathifera</taxon>
        <taxon>Rotifera</taxon>
        <taxon>Eurotatoria</taxon>
        <taxon>Bdelloidea</taxon>
        <taxon>Philodinida</taxon>
        <taxon>Philodinidae</taxon>
        <taxon>Rotaria</taxon>
    </lineage>
</organism>
<gene>
    <name evidence="1" type="ORF">SMN809_LOCUS58442</name>
    <name evidence="2" type="ORF">SMN809_LOCUS58627</name>
</gene>
<feature type="non-terminal residue" evidence="2">
    <location>
        <position position="58"/>
    </location>
</feature>
<dbReference type="EMBL" id="CAJOBI010219124">
    <property type="protein sequence ID" value="CAF5036908.1"/>
    <property type="molecule type" value="Genomic_DNA"/>
</dbReference>
<proteinExistence type="predicted"/>
<dbReference type="Proteomes" id="UP000676336">
    <property type="component" value="Unassembled WGS sequence"/>
</dbReference>
<evidence type="ECO:0000313" key="3">
    <source>
        <dbReference type="Proteomes" id="UP000676336"/>
    </source>
</evidence>
<reference evidence="2" key="1">
    <citation type="submission" date="2021-02" db="EMBL/GenBank/DDBJ databases">
        <authorList>
            <person name="Nowell W R."/>
        </authorList>
    </citation>
    <scope>NUCLEOTIDE SEQUENCE</scope>
</reference>
<evidence type="ECO:0000313" key="2">
    <source>
        <dbReference type="EMBL" id="CAF5040839.1"/>
    </source>
</evidence>
<dbReference type="EMBL" id="CAJOBI010220802">
    <property type="protein sequence ID" value="CAF5040839.1"/>
    <property type="molecule type" value="Genomic_DNA"/>
</dbReference>
<name>A0A8S3E8R0_9BILA</name>
<dbReference type="AlphaFoldDB" id="A0A8S3E8R0"/>
<evidence type="ECO:0000313" key="1">
    <source>
        <dbReference type="EMBL" id="CAF5036908.1"/>
    </source>
</evidence>
<feature type="non-terminal residue" evidence="2">
    <location>
        <position position="1"/>
    </location>
</feature>
<sequence>GNESSDNVAQSVGHNIYILAYQLARHNRELEGLMQKRTLHDEALSYYHKHTAEIEIIR</sequence>
<accession>A0A8S3E8R0</accession>
<protein>
    <submittedName>
        <fullName evidence="2">Uncharacterized protein</fullName>
    </submittedName>
</protein>
<comment type="caution">
    <text evidence="2">The sequence shown here is derived from an EMBL/GenBank/DDBJ whole genome shotgun (WGS) entry which is preliminary data.</text>
</comment>